<gene>
    <name evidence="8" type="ORF">m02_03120</name>
</gene>
<keyword evidence="5" id="KW-0862">Zinc</keyword>
<organism evidence="8 9">
    <name type="scientific">Bartonella bovis m02</name>
    <dbReference type="NCBI Taxonomy" id="1094492"/>
    <lineage>
        <taxon>Bacteria</taxon>
        <taxon>Pseudomonadati</taxon>
        <taxon>Pseudomonadota</taxon>
        <taxon>Alphaproteobacteria</taxon>
        <taxon>Hyphomicrobiales</taxon>
        <taxon>Bartonellaceae</taxon>
        <taxon>Bartonella</taxon>
    </lineage>
</organism>
<keyword evidence="6" id="KW-0406">Ion transport</keyword>
<dbReference type="Pfam" id="PF00005">
    <property type="entry name" value="ABC_tran"/>
    <property type="match status" value="1"/>
</dbReference>
<dbReference type="InterPro" id="IPR003593">
    <property type="entry name" value="AAA+_ATPase"/>
</dbReference>
<evidence type="ECO:0000313" key="8">
    <source>
        <dbReference type="EMBL" id="ENN93302.1"/>
    </source>
</evidence>
<keyword evidence="5" id="KW-0864">Zinc transport</keyword>
<dbReference type="PROSITE" id="PS00211">
    <property type="entry name" value="ABC_TRANSPORTER_1"/>
    <property type="match status" value="1"/>
</dbReference>
<dbReference type="PROSITE" id="PS50893">
    <property type="entry name" value="ABC_TRANSPORTER_2"/>
    <property type="match status" value="1"/>
</dbReference>
<dbReference type="GO" id="GO:0016887">
    <property type="term" value="F:ATP hydrolysis activity"/>
    <property type="evidence" value="ECO:0007669"/>
    <property type="project" value="InterPro"/>
</dbReference>
<dbReference type="SMART" id="SM00382">
    <property type="entry name" value="AAA"/>
    <property type="match status" value="1"/>
</dbReference>
<dbReference type="InterPro" id="IPR027417">
    <property type="entry name" value="P-loop_NTPase"/>
</dbReference>
<evidence type="ECO:0000256" key="2">
    <source>
        <dbReference type="ARBA" id="ARBA00022448"/>
    </source>
</evidence>
<evidence type="ECO:0000256" key="3">
    <source>
        <dbReference type="ARBA" id="ARBA00022741"/>
    </source>
</evidence>
<protein>
    <submittedName>
        <fullName evidence="8">ABC transporter, ATP-binding protein</fullName>
    </submittedName>
</protein>
<evidence type="ECO:0000256" key="6">
    <source>
        <dbReference type="ARBA" id="ARBA00023065"/>
    </source>
</evidence>
<dbReference type="STRING" id="1094492.m02_03120"/>
<reference evidence="8 9" key="1">
    <citation type="journal article" date="2013" name="PLoS Genet.">
        <title>A gene transfer agent and a dynamic repertoire of secretion systems hold the keys to the explosive radiation of the emerging pathogen Bartonella.</title>
        <authorList>
            <person name="Guy L."/>
            <person name="Nystedt B."/>
            <person name="Toft C."/>
            <person name="Zaremba-Niedzwiedzka K."/>
            <person name="Berglund E.C."/>
            <person name="Granberg F."/>
            <person name="Naslund K."/>
            <person name="Eriksson A.S."/>
            <person name="Andersson S.G."/>
        </authorList>
    </citation>
    <scope>NUCLEOTIDE SEQUENCE [LARGE SCALE GENOMIC DNA]</scope>
    <source>
        <strain evidence="9">m02</strain>
    </source>
</reference>
<name>N6VQE8_9HYPH</name>
<dbReference type="PATRIC" id="fig|1094492.3.peg.333"/>
<accession>N6VQE8</accession>
<keyword evidence="3" id="KW-0547">Nucleotide-binding</keyword>
<dbReference type="Gene3D" id="3.40.50.300">
    <property type="entry name" value="P-loop containing nucleotide triphosphate hydrolases"/>
    <property type="match status" value="1"/>
</dbReference>
<dbReference type="Proteomes" id="UP000014026">
    <property type="component" value="Unassembled WGS sequence"/>
</dbReference>
<evidence type="ECO:0000313" key="9">
    <source>
        <dbReference type="Proteomes" id="UP000014026"/>
    </source>
</evidence>
<evidence type="ECO:0000256" key="1">
    <source>
        <dbReference type="ARBA" id="ARBA00005417"/>
    </source>
</evidence>
<dbReference type="GO" id="GO:0005524">
    <property type="term" value="F:ATP binding"/>
    <property type="evidence" value="ECO:0007669"/>
    <property type="project" value="UniProtKB-KW"/>
</dbReference>
<dbReference type="GO" id="GO:0006829">
    <property type="term" value="P:zinc ion transport"/>
    <property type="evidence" value="ECO:0007669"/>
    <property type="project" value="UniProtKB-KW"/>
</dbReference>
<dbReference type="EMBL" id="AGWB01000003">
    <property type="protein sequence ID" value="ENN93302.1"/>
    <property type="molecule type" value="Genomic_DNA"/>
</dbReference>
<dbReference type="InterPro" id="IPR017871">
    <property type="entry name" value="ABC_transporter-like_CS"/>
</dbReference>
<evidence type="ECO:0000256" key="5">
    <source>
        <dbReference type="ARBA" id="ARBA00022906"/>
    </source>
</evidence>
<comment type="similarity">
    <text evidence="1">Belongs to the ABC transporter superfamily.</text>
</comment>
<dbReference type="AlphaFoldDB" id="N6VQE8"/>
<evidence type="ECO:0000259" key="7">
    <source>
        <dbReference type="PROSITE" id="PS50893"/>
    </source>
</evidence>
<proteinExistence type="inferred from homology"/>
<dbReference type="PANTHER" id="PTHR42734">
    <property type="entry name" value="METAL TRANSPORT SYSTEM ATP-BINDING PROTEIN TM_0124-RELATED"/>
    <property type="match status" value="1"/>
</dbReference>
<evidence type="ECO:0000256" key="4">
    <source>
        <dbReference type="ARBA" id="ARBA00022840"/>
    </source>
</evidence>
<keyword evidence="4 8" id="KW-0067">ATP-binding</keyword>
<dbReference type="HOGENOM" id="CLU_000604_1_11_5"/>
<keyword evidence="2" id="KW-0813">Transport</keyword>
<feature type="domain" description="ABC transporter" evidence="7">
    <location>
        <begin position="5"/>
        <end position="230"/>
    </location>
</feature>
<dbReference type="CDD" id="cd03235">
    <property type="entry name" value="ABC_Metallic_Cations"/>
    <property type="match status" value="1"/>
</dbReference>
<dbReference type="InterPro" id="IPR050153">
    <property type="entry name" value="Metal_Ion_Import_ABC"/>
</dbReference>
<sequence length="246" mass="27770">MDMFLYFNNVTLGYANRVIIKNFSAKLTANSLIAITGDNGSGKSTLLKAIAGLIKPINGKITKPMKSRIAYLAQQCEIDRTFPINVESLIKTGLWSFCGLLKNQRFYQDKIQNALEMVGLTELANRSLDTLSSGQLQRALFARIIVQDSDIILLDEPFNGVDLNTQKDLLTLITHWQKQGRIILMALHDFLIVQEYFPQMIQINKQCVFHGKTAPFFTPSNDHRIMPFFIPSFSPNNLPETISPSE</sequence>
<dbReference type="SUPFAM" id="SSF52540">
    <property type="entry name" value="P-loop containing nucleoside triphosphate hydrolases"/>
    <property type="match status" value="1"/>
</dbReference>
<comment type="caution">
    <text evidence="8">The sequence shown here is derived from an EMBL/GenBank/DDBJ whole genome shotgun (WGS) entry which is preliminary data.</text>
</comment>
<dbReference type="InterPro" id="IPR003439">
    <property type="entry name" value="ABC_transporter-like_ATP-bd"/>
</dbReference>
<dbReference type="PANTHER" id="PTHR42734:SF5">
    <property type="entry name" value="IRON TRANSPORT SYSTEM ATP-BINDING PROTEIN HI_0361-RELATED"/>
    <property type="match status" value="1"/>
</dbReference>